<keyword evidence="1" id="KW-1133">Transmembrane helix</keyword>
<proteinExistence type="predicted"/>
<evidence type="ECO:0000313" key="3">
    <source>
        <dbReference type="Proteomes" id="UP000005510"/>
    </source>
</evidence>
<gene>
    <name evidence="2" type="ORF">PRABACTJOHN_02730</name>
</gene>
<reference evidence="2 3" key="2">
    <citation type="submission" date="2008-10" db="EMBL/GenBank/DDBJ databases">
        <authorList>
            <person name="Fulton L."/>
            <person name="Clifton S."/>
            <person name="Fulton B."/>
            <person name="Xu J."/>
            <person name="Minx P."/>
            <person name="Pepin K.H."/>
            <person name="Johnson M."/>
            <person name="Bhonagiri V."/>
            <person name="Nash W.E."/>
            <person name="Mardis E.R."/>
            <person name="Wilson R.K."/>
        </authorList>
    </citation>
    <scope>NUCLEOTIDE SEQUENCE [LARGE SCALE GENOMIC DNA]</scope>
    <source>
        <strain evidence="2 3">DSM 18315</strain>
    </source>
</reference>
<keyword evidence="1" id="KW-0472">Membrane</keyword>
<keyword evidence="1" id="KW-0812">Transmembrane</keyword>
<dbReference type="EMBL" id="ABYH01000299">
    <property type="protein sequence ID" value="EEC95894.1"/>
    <property type="molecule type" value="Genomic_DNA"/>
</dbReference>
<name>B7BCG2_9BACT</name>
<reference evidence="2 3" key="1">
    <citation type="submission" date="2008-10" db="EMBL/GenBank/DDBJ databases">
        <title>Draft genome sequence of Parabacteroides johnsonii (DSM 18315).</title>
        <authorList>
            <person name="Sudarsanam P."/>
            <person name="Ley R."/>
            <person name="Guruge J."/>
            <person name="Turnbaugh P.J."/>
            <person name="Mahowald M."/>
            <person name="Liep D."/>
            <person name="Gordon J."/>
        </authorList>
    </citation>
    <scope>NUCLEOTIDE SEQUENCE [LARGE SCALE GENOMIC DNA]</scope>
    <source>
        <strain evidence="2 3">DSM 18315</strain>
    </source>
</reference>
<comment type="caution">
    <text evidence="2">The sequence shown here is derived from an EMBL/GenBank/DDBJ whole genome shotgun (WGS) entry which is preliminary data.</text>
</comment>
<evidence type="ECO:0008006" key="4">
    <source>
        <dbReference type="Google" id="ProtNLM"/>
    </source>
</evidence>
<dbReference type="HOGENOM" id="CLU_1979407_0_0_10"/>
<accession>B7BCG2</accession>
<organism evidence="2 3">
    <name type="scientific">Parabacteroides johnsonii DSM 18315</name>
    <dbReference type="NCBI Taxonomy" id="537006"/>
    <lineage>
        <taxon>Bacteria</taxon>
        <taxon>Pseudomonadati</taxon>
        <taxon>Bacteroidota</taxon>
        <taxon>Bacteroidia</taxon>
        <taxon>Bacteroidales</taxon>
        <taxon>Tannerellaceae</taxon>
        <taxon>Parabacteroides</taxon>
    </lineage>
</organism>
<evidence type="ECO:0000313" key="2">
    <source>
        <dbReference type="EMBL" id="EEC95894.1"/>
    </source>
</evidence>
<protein>
    <recommendedName>
        <fullName evidence="4">Transmembrane protein</fullName>
    </recommendedName>
</protein>
<sequence length="126" mass="14318">MEAYPSFRDKRTRKGKKGIRYNFKCAGVFPPMLAVGGFSGVVLLVVYLAGKTWQKGDKKKGKRRGGCYMYGFILLSVNRIVCYSRKRLPSPLHPKTHDAFLALFCPFPQKGSSNPKKSYTFFLQKL</sequence>
<feature type="transmembrane region" description="Helical" evidence="1">
    <location>
        <begin position="21"/>
        <end position="48"/>
    </location>
</feature>
<dbReference type="STRING" id="537006.PRABACTJOHN_02730"/>
<evidence type="ECO:0000256" key="1">
    <source>
        <dbReference type="SAM" id="Phobius"/>
    </source>
</evidence>
<dbReference type="AlphaFoldDB" id="B7BCG2"/>
<dbReference type="Proteomes" id="UP000005510">
    <property type="component" value="Unassembled WGS sequence"/>
</dbReference>